<gene>
    <name evidence="1" type="ORF">M4L89_13665</name>
</gene>
<evidence type="ECO:0000313" key="1">
    <source>
        <dbReference type="EMBL" id="MDG0847273.1"/>
    </source>
</evidence>
<reference evidence="1" key="1">
    <citation type="submission" date="2022-05" db="EMBL/GenBank/DDBJ databases">
        <title>Comparative genomics of Staphylococcus equorum isolates.</title>
        <authorList>
            <person name="Luelf R.H."/>
        </authorList>
    </citation>
    <scope>NUCLEOTIDE SEQUENCE</scope>
    <source>
        <strain evidence="1">TMW 2.2497</strain>
    </source>
</reference>
<organism evidence="1 2">
    <name type="scientific">Staphylococcus equorum</name>
    <dbReference type="NCBI Taxonomy" id="246432"/>
    <lineage>
        <taxon>Bacteria</taxon>
        <taxon>Bacillati</taxon>
        <taxon>Bacillota</taxon>
        <taxon>Bacilli</taxon>
        <taxon>Bacillales</taxon>
        <taxon>Staphylococcaceae</taxon>
        <taxon>Staphylococcus</taxon>
    </lineage>
</organism>
<evidence type="ECO:0000313" key="2">
    <source>
        <dbReference type="Proteomes" id="UP001152422"/>
    </source>
</evidence>
<name>A0A9X4R039_9STAP</name>
<proteinExistence type="predicted"/>
<keyword evidence="2" id="KW-1185">Reference proteome</keyword>
<protein>
    <submittedName>
        <fullName evidence="1">Uncharacterized protein</fullName>
    </submittedName>
</protein>
<sequence length="87" mass="9979">MKYKVLVPFRDKESDTPYVKGDYIDNLSIKRYKELSNQKKNAYDTKFIAIDVVDNSKKADLLEIAEAHNIKVSEDNTKAEILKALEG</sequence>
<dbReference type="Proteomes" id="UP001152422">
    <property type="component" value="Unassembled WGS sequence"/>
</dbReference>
<comment type="caution">
    <text evidence="1">The sequence shown here is derived from an EMBL/GenBank/DDBJ whole genome shotgun (WGS) entry which is preliminary data.</text>
</comment>
<accession>A0A9X4R039</accession>
<dbReference type="EMBL" id="JAMBQA010000012">
    <property type="protein sequence ID" value="MDG0847273.1"/>
    <property type="molecule type" value="Genomic_DNA"/>
</dbReference>
<dbReference type="RefSeq" id="WP_277583639.1">
    <property type="nucleotide sequence ID" value="NZ_JAMBPY010000015.1"/>
</dbReference>
<dbReference type="AlphaFoldDB" id="A0A9X4R039"/>